<dbReference type="EMBL" id="JBBWWR010000011">
    <property type="protein sequence ID" value="KAK8959460.1"/>
    <property type="molecule type" value="Genomic_DNA"/>
</dbReference>
<evidence type="ECO:0000313" key="2">
    <source>
        <dbReference type="EMBL" id="KAK8959460.1"/>
    </source>
</evidence>
<evidence type="ECO:0000313" key="3">
    <source>
        <dbReference type="Proteomes" id="UP001412067"/>
    </source>
</evidence>
<name>A0ABR2M6J5_9ASPA</name>
<feature type="region of interest" description="Disordered" evidence="1">
    <location>
        <begin position="37"/>
        <end position="57"/>
    </location>
</feature>
<comment type="caution">
    <text evidence="2">The sequence shown here is derived from an EMBL/GenBank/DDBJ whole genome shotgun (WGS) entry which is preliminary data.</text>
</comment>
<gene>
    <name evidence="2" type="ORF">KSP40_PGU010768</name>
</gene>
<sequence length="90" mass="9817">MGGIRVGRWKAGWRGVGLCLTGKWPGEMDTFRDACSGGVRRGNGEMDGPVGGKEMGPARVGSAWKRVAEELQLLEETARSGCRRRWPDRG</sequence>
<dbReference type="Proteomes" id="UP001412067">
    <property type="component" value="Unassembled WGS sequence"/>
</dbReference>
<evidence type="ECO:0000256" key="1">
    <source>
        <dbReference type="SAM" id="MobiDB-lite"/>
    </source>
</evidence>
<proteinExistence type="predicted"/>
<accession>A0ABR2M6J5</accession>
<organism evidence="2 3">
    <name type="scientific">Platanthera guangdongensis</name>
    <dbReference type="NCBI Taxonomy" id="2320717"/>
    <lineage>
        <taxon>Eukaryota</taxon>
        <taxon>Viridiplantae</taxon>
        <taxon>Streptophyta</taxon>
        <taxon>Embryophyta</taxon>
        <taxon>Tracheophyta</taxon>
        <taxon>Spermatophyta</taxon>
        <taxon>Magnoliopsida</taxon>
        <taxon>Liliopsida</taxon>
        <taxon>Asparagales</taxon>
        <taxon>Orchidaceae</taxon>
        <taxon>Orchidoideae</taxon>
        <taxon>Orchideae</taxon>
        <taxon>Orchidinae</taxon>
        <taxon>Platanthera</taxon>
    </lineage>
</organism>
<protein>
    <submittedName>
        <fullName evidence="2">Uncharacterized protein</fullName>
    </submittedName>
</protein>
<reference evidence="2 3" key="1">
    <citation type="journal article" date="2022" name="Nat. Plants">
        <title>Genomes of leafy and leafless Platanthera orchids illuminate the evolution of mycoheterotrophy.</title>
        <authorList>
            <person name="Li M.H."/>
            <person name="Liu K.W."/>
            <person name="Li Z."/>
            <person name="Lu H.C."/>
            <person name="Ye Q.L."/>
            <person name="Zhang D."/>
            <person name="Wang J.Y."/>
            <person name="Li Y.F."/>
            <person name="Zhong Z.M."/>
            <person name="Liu X."/>
            <person name="Yu X."/>
            <person name="Liu D.K."/>
            <person name="Tu X.D."/>
            <person name="Liu B."/>
            <person name="Hao Y."/>
            <person name="Liao X.Y."/>
            <person name="Jiang Y.T."/>
            <person name="Sun W.H."/>
            <person name="Chen J."/>
            <person name="Chen Y.Q."/>
            <person name="Ai Y."/>
            <person name="Zhai J.W."/>
            <person name="Wu S.S."/>
            <person name="Zhou Z."/>
            <person name="Hsiao Y.Y."/>
            <person name="Wu W.L."/>
            <person name="Chen Y.Y."/>
            <person name="Lin Y.F."/>
            <person name="Hsu J.L."/>
            <person name="Li C.Y."/>
            <person name="Wang Z.W."/>
            <person name="Zhao X."/>
            <person name="Zhong W.Y."/>
            <person name="Ma X.K."/>
            <person name="Ma L."/>
            <person name="Huang J."/>
            <person name="Chen G.Z."/>
            <person name="Huang M.Z."/>
            <person name="Huang L."/>
            <person name="Peng D.H."/>
            <person name="Luo Y.B."/>
            <person name="Zou S.Q."/>
            <person name="Chen S.P."/>
            <person name="Lan S."/>
            <person name="Tsai W.C."/>
            <person name="Van de Peer Y."/>
            <person name="Liu Z.J."/>
        </authorList>
    </citation>
    <scope>NUCLEOTIDE SEQUENCE [LARGE SCALE GENOMIC DNA]</scope>
    <source>
        <strain evidence="2">Lor288</strain>
    </source>
</reference>
<keyword evidence="3" id="KW-1185">Reference proteome</keyword>